<accession>A0A1B9E065</accession>
<proteinExistence type="predicted"/>
<dbReference type="OrthoDB" id="1353246at2"/>
<reference evidence="1 2" key="1">
    <citation type="submission" date="2016-03" db="EMBL/GenBank/DDBJ databases">
        <authorList>
            <person name="Ploux O."/>
        </authorList>
    </citation>
    <scope>NUCLEOTIDE SEQUENCE [LARGE SCALE GENOMIC DNA]</scope>
    <source>
        <strain evidence="1 2">LPB0076</strain>
    </source>
</reference>
<gene>
    <name evidence="1" type="ORF">LPBF_08075</name>
</gene>
<dbReference type="Proteomes" id="UP000093510">
    <property type="component" value="Unassembled WGS sequence"/>
</dbReference>
<name>A0A1B9E065_9FLAO</name>
<evidence type="ECO:0000313" key="2">
    <source>
        <dbReference type="Proteomes" id="UP000093510"/>
    </source>
</evidence>
<protein>
    <recommendedName>
        <fullName evidence="3">Restriction endonuclease</fullName>
    </recommendedName>
</protein>
<keyword evidence="2" id="KW-1185">Reference proteome</keyword>
<dbReference type="EMBL" id="LVEP01000029">
    <property type="protein sequence ID" value="OCB75343.1"/>
    <property type="molecule type" value="Genomic_DNA"/>
</dbReference>
<comment type="caution">
    <text evidence="1">The sequence shown here is derived from an EMBL/GenBank/DDBJ whole genome shotgun (WGS) entry which is preliminary data.</text>
</comment>
<organism evidence="1 2">
    <name type="scientific">Flavobacterium crassostreae</name>
    <dbReference type="NCBI Taxonomy" id="1763534"/>
    <lineage>
        <taxon>Bacteria</taxon>
        <taxon>Pseudomonadati</taxon>
        <taxon>Bacteroidota</taxon>
        <taxon>Flavobacteriia</taxon>
        <taxon>Flavobacteriales</taxon>
        <taxon>Flavobacteriaceae</taxon>
        <taxon>Flavobacterium</taxon>
    </lineage>
</organism>
<evidence type="ECO:0000313" key="1">
    <source>
        <dbReference type="EMBL" id="OCB75343.1"/>
    </source>
</evidence>
<dbReference type="RefSeq" id="WP_066334864.1">
    <property type="nucleotide sequence ID" value="NZ_CP017688.1"/>
</dbReference>
<evidence type="ECO:0008006" key="3">
    <source>
        <dbReference type="Google" id="ProtNLM"/>
    </source>
</evidence>
<dbReference type="AlphaFoldDB" id="A0A1B9E065"/>
<sequence length="238" mass="28308">MEREYIKISKPTPFSNHTSVLKELDDEFWKNWIFYHLLTFYQNYDSKELKEKIETERKKSHPRVEREIAKYIRLKLNANREFGYNFKAFGENTNDEDVEGNYDITIHSTNWRSKDFYFECKNLDNSQDLVNKYVCYHKGHSIYDGGILRYFNGKYAQELNFGGMIGFILEGDTLNIKNKIAKKLTENLITTPQGDLLKISDNSINQNNFSFDSFHKRFDNEFIIHHLLFNFSQSSKIV</sequence>